<dbReference type="Gene3D" id="1.10.150.240">
    <property type="entry name" value="Putative phosphatase, domain 2"/>
    <property type="match status" value="1"/>
</dbReference>
<dbReference type="InterPro" id="IPR051540">
    <property type="entry name" value="S-2-haloacid_dehalogenase"/>
</dbReference>
<dbReference type="PANTHER" id="PTHR43316:SF3">
    <property type="entry name" value="HALOACID DEHALOGENASE, TYPE II (AFU_ORTHOLOGUE AFUA_2G07750)-RELATED"/>
    <property type="match status" value="1"/>
</dbReference>
<name>A0AAE0PNM2_SORBR</name>
<protein>
    <submittedName>
        <fullName evidence="4">HAD-like domain-containing protein</fullName>
    </submittedName>
</protein>
<dbReference type="NCBIfam" id="TIGR01428">
    <property type="entry name" value="HAD_type_II"/>
    <property type="match status" value="1"/>
</dbReference>
<evidence type="ECO:0000256" key="2">
    <source>
        <dbReference type="ARBA" id="ARBA00022801"/>
    </source>
</evidence>
<evidence type="ECO:0000256" key="3">
    <source>
        <dbReference type="SAM" id="MobiDB-lite"/>
    </source>
</evidence>
<dbReference type="GO" id="GO:0019120">
    <property type="term" value="F:hydrolase activity, acting on acid halide bonds, in C-halide compounds"/>
    <property type="evidence" value="ECO:0007669"/>
    <property type="project" value="InterPro"/>
</dbReference>
<dbReference type="NCBIfam" id="TIGR01493">
    <property type="entry name" value="HAD-SF-IA-v2"/>
    <property type="match status" value="1"/>
</dbReference>
<organism evidence="4 5">
    <name type="scientific">Sordaria brevicollis</name>
    <dbReference type="NCBI Taxonomy" id="83679"/>
    <lineage>
        <taxon>Eukaryota</taxon>
        <taxon>Fungi</taxon>
        <taxon>Dikarya</taxon>
        <taxon>Ascomycota</taxon>
        <taxon>Pezizomycotina</taxon>
        <taxon>Sordariomycetes</taxon>
        <taxon>Sordariomycetidae</taxon>
        <taxon>Sordariales</taxon>
        <taxon>Sordariaceae</taxon>
        <taxon>Sordaria</taxon>
    </lineage>
</organism>
<reference evidence="4" key="1">
    <citation type="journal article" date="2023" name="Mol. Phylogenet. Evol.">
        <title>Genome-scale phylogeny and comparative genomics of the fungal order Sordariales.</title>
        <authorList>
            <person name="Hensen N."/>
            <person name="Bonometti L."/>
            <person name="Westerberg I."/>
            <person name="Brannstrom I.O."/>
            <person name="Guillou S."/>
            <person name="Cros-Aarteil S."/>
            <person name="Calhoun S."/>
            <person name="Haridas S."/>
            <person name="Kuo A."/>
            <person name="Mondo S."/>
            <person name="Pangilinan J."/>
            <person name="Riley R."/>
            <person name="LaButti K."/>
            <person name="Andreopoulos B."/>
            <person name="Lipzen A."/>
            <person name="Chen C."/>
            <person name="Yan M."/>
            <person name="Daum C."/>
            <person name="Ng V."/>
            <person name="Clum A."/>
            <person name="Steindorff A."/>
            <person name="Ohm R.A."/>
            <person name="Martin F."/>
            <person name="Silar P."/>
            <person name="Natvig D.O."/>
            <person name="Lalanne C."/>
            <person name="Gautier V."/>
            <person name="Ament-Velasquez S.L."/>
            <person name="Kruys A."/>
            <person name="Hutchinson M.I."/>
            <person name="Powell A.J."/>
            <person name="Barry K."/>
            <person name="Miller A.N."/>
            <person name="Grigoriev I.V."/>
            <person name="Debuchy R."/>
            <person name="Gladieux P."/>
            <person name="Hiltunen Thoren M."/>
            <person name="Johannesson H."/>
        </authorList>
    </citation>
    <scope>NUCLEOTIDE SEQUENCE</scope>
    <source>
        <strain evidence="4">FGSC 1904</strain>
    </source>
</reference>
<dbReference type="Proteomes" id="UP001281003">
    <property type="component" value="Unassembled WGS sequence"/>
</dbReference>
<accession>A0AAE0PNM2</accession>
<gene>
    <name evidence="4" type="ORF">B0T20DRAFT_10169</name>
</gene>
<comment type="caution">
    <text evidence="4">The sequence shown here is derived from an EMBL/GenBank/DDBJ whole genome shotgun (WGS) entry which is preliminary data.</text>
</comment>
<evidence type="ECO:0000313" key="4">
    <source>
        <dbReference type="EMBL" id="KAK3402885.1"/>
    </source>
</evidence>
<evidence type="ECO:0000313" key="5">
    <source>
        <dbReference type="Proteomes" id="UP001281003"/>
    </source>
</evidence>
<dbReference type="Pfam" id="PF00702">
    <property type="entry name" value="Hydrolase"/>
    <property type="match status" value="1"/>
</dbReference>
<dbReference type="SUPFAM" id="SSF56784">
    <property type="entry name" value="HAD-like"/>
    <property type="match status" value="1"/>
</dbReference>
<dbReference type="EMBL" id="JAUTDP010000001">
    <property type="protein sequence ID" value="KAK3402885.1"/>
    <property type="molecule type" value="Genomic_DNA"/>
</dbReference>
<dbReference type="PANTHER" id="PTHR43316">
    <property type="entry name" value="HYDROLASE, HALOACID DELAHOGENASE-RELATED"/>
    <property type="match status" value="1"/>
</dbReference>
<keyword evidence="2" id="KW-0378">Hydrolase</keyword>
<dbReference type="SFLD" id="SFLDS00003">
    <property type="entry name" value="Haloacid_Dehalogenase"/>
    <property type="match status" value="1"/>
</dbReference>
<proteinExistence type="inferred from homology"/>
<reference evidence="4" key="2">
    <citation type="submission" date="2023-07" db="EMBL/GenBank/DDBJ databases">
        <authorList>
            <consortium name="Lawrence Berkeley National Laboratory"/>
            <person name="Haridas S."/>
            <person name="Hensen N."/>
            <person name="Bonometti L."/>
            <person name="Westerberg I."/>
            <person name="Brannstrom I.O."/>
            <person name="Guillou S."/>
            <person name="Cros-Aarteil S."/>
            <person name="Calhoun S."/>
            <person name="Kuo A."/>
            <person name="Mondo S."/>
            <person name="Pangilinan J."/>
            <person name="Riley R."/>
            <person name="LaButti K."/>
            <person name="Andreopoulos B."/>
            <person name="Lipzen A."/>
            <person name="Chen C."/>
            <person name="Yanf M."/>
            <person name="Daum C."/>
            <person name="Ng V."/>
            <person name="Clum A."/>
            <person name="Steindorff A."/>
            <person name="Ohm R."/>
            <person name="Martin F."/>
            <person name="Silar P."/>
            <person name="Natvig D."/>
            <person name="Lalanne C."/>
            <person name="Gautier V."/>
            <person name="Ament-velasquez S.L."/>
            <person name="Kruys A."/>
            <person name="Hutchinson M.I."/>
            <person name="Powell A.J."/>
            <person name="Barry K."/>
            <person name="Miller A.N."/>
            <person name="Grigoriev I.V."/>
            <person name="Debuchy R."/>
            <person name="Gladieux P."/>
            <person name="Thoren M.H."/>
            <person name="Johannesson H."/>
        </authorList>
    </citation>
    <scope>NUCLEOTIDE SEQUENCE</scope>
    <source>
        <strain evidence="4">FGSC 1904</strain>
    </source>
</reference>
<dbReference type="InterPro" id="IPR006439">
    <property type="entry name" value="HAD-SF_hydro_IA"/>
</dbReference>
<comment type="similarity">
    <text evidence="1">Belongs to the HAD-like hydrolase superfamily. S-2-haloalkanoic acid dehalogenase family.</text>
</comment>
<dbReference type="Gene3D" id="3.40.50.1000">
    <property type="entry name" value="HAD superfamily/HAD-like"/>
    <property type="match status" value="1"/>
</dbReference>
<dbReference type="AlphaFoldDB" id="A0AAE0PNM2"/>
<dbReference type="GO" id="GO:0016791">
    <property type="term" value="F:phosphatase activity"/>
    <property type="evidence" value="ECO:0007669"/>
    <property type="project" value="UniProtKB-ARBA"/>
</dbReference>
<dbReference type="InterPro" id="IPR006328">
    <property type="entry name" value="2-HAD"/>
</dbReference>
<dbReference type="InterPro" id="IPR023214">
    <property type="entry name" value="HAD_sf"/>
</dbReference>
<keyword evidence="5" id="KW-1185">Reference proteome</keyword>
<dbReference type="SFLD" id="SFLDG01129">
    <property type="entry name" value="C1.5:_HAD__Beta-PGM__Phosphata"/>
    <property type="match status" value="1"/>
</dbReference>
<feature type="region of interest" description="Disordered" evidence="3">
    <location>
        <begin position="43"/>
        <end position="72"/>
    </location>
</feature>
<dbReference type="InterPro" id="IPR023198">
    <property type="entry name" value="PGP-like_dom2"/>
</dbReference>
<sequence>MSATHQPPPWASEIKALTFDVFGTCVAWREKIASALASATEAKLSSAPSSASESATSSSSSGTPPSEQVLSRARSLTGDDWARFAAEWRKAYSDFTRGFVPGQTPWRDTDTFHHDALLELLSKWQLDGLFTRSETEKLALTWHHLPPWPDTIQGLQLLGSRYQVAALTNGNQASLKDLNSQKGVDGSSPLGFQRLLSCDLYGAYKPNSKVYQSALKDLGLKPEQVAMVAAHLGDLRAAKDNGFRAIYVGRPGELDFDSSEDQIKEAKEWADLWIEENEGGMVEVARRLGIKADINSDDVAGVLG</sequence>
<dbReference type="InterPro" id="IPR036412">
    <property type="entry name" value="HAD-like_sf"/>
</dbReference>
<feature type="compositionally biased region" description="Low complexity" evidence="3">
    <location>
        <begin position="45"/>
        <end position="67"/>
    </location>
</feature>
<evidence type="ECO:0000256" key="1">
    <source>
        <dbReference type="ARBA" id="ARBA00008106"/>
    </source>
</evidence>